<dbReference type="InterPro" id="IPR017182">
    <property type="entry name" value="METTL16/PsiM"/>
</dbReference>
<dbReference type="Gene3D" id="3.40.50.150">
    <property type="entry name" value="Vaccinia Virus protein VP39"/>
    <property type="match status" value="1"/>
</dbReference>
<reference evidence="8" key="1">
    <citation type="submission" date="2021-08" db="EMBL/GenBank/DDBJ databases">
        <authorList>
            <person name="Misof B."/>
            <person name="Oliver O."/>
            <person name="Podsiadlowski L."/>
            <person name="Donath A."/>
            <person name="Peters R."/>
            <person name="Mayer C."/>
            <person name="Rust J."/>
            <person name="Gunkel S."/>
            <person name="Lesny P."/>
            <person name="Martin S."/>
            <person name="Oeyen J.P."/>
            <person name="Petersen M."/>
            <person name="Panagiotis P."/>
            <person name="Wilbrandt J."/>
            <person name="Tanja T."/>
        </authorList>
    </citation>
    <scope>NUCLEOTIDE SEQUENCE</scope>
    <source>
        <strain evidence="8">GBR_01_08_01A</strain>
        <tissue evidence="8">Thorax + abdomen</tissue>
    </source>
</reference>
<dbReference type="SUPFAM" id="SSF53335">
    <property type="entry name" value="S-adenosyl-L-methionine-dependent methyltransferases"/>
    <property type="match status" value="1"/>
</dbReference>
<gene>
    <name evidence="8" type="ORF">KPH14_005966</name>
</gene>
<evidence type="ECO:0000256" key="5">
    <source>
        <dbReference type="PIRNR" id="PIRNR037350"/>
    </source>
</evidence>
<dbReference type="EMBL" id="JAIFRP010000045">
    <property type="protein sequence ID" value="KAK2580896.1"/>
    <property type="molecule type" value="Genomic_DNA"/>
</dbReference>
<dbReference type="PANTHER" id="PTHR13393">
    <property type="entry name" value="SAM-DEPENDENT METHYLTRANSFERASE"/>
    <property type="match status" value="1"/>
</dbReference>
<dbReference type="GO" id="GO:0070475">
    <property type="term" value="P:rRNA base methylation"/>
    <property type="evidence" value="ECO:0007669"/>
    <property type="project" value="TreeGrafter"/>
</dbReference>
<dbReference type="AlphaFoldDB" id="A0AAD9RKL8"/>
<dbReference type="Proteomes" id="UP001258017">
    <property type="component" value="Unassembled WGS sequence"/>
</dbReference>
<evidence type="ECO:0000256" key="2">
    <source>
        <dbReference type="ARBA" id="ARBA00022603"/>
    </source>
</evidence>
<evidence type="ECO:0000256" key="4">
    <source>
        <dbReference type="ARBA" id="ARBA00022691"/>
    </source>
</evidence>
<feature type="binding site" evidence="6">
    <location>
        <position position="181"/>
    </location>
    <ligand>
        <name>S-adenosyl-L-methionine</name>
        <dbReference type="ChEBI" id="CHEBI:59789"/>
    </ligand>
</feature>
<sequence>MALRKLMHPRNKYKKGSDFKRLAVLYPEFRKVAAADLTGKVHIDFKNEETLRILTEILLKHDFDLTVKIPPNKLVPTLPLRLNYVLWIEDLMTYSSFTEMEDVKGVDIGTGAVCIYPLLLAKMYKCHMLGTEIDETSIKAAVENVNNNNLQDLIKVIKVDKDKILQETLEEHETFHFVMCNPPFFETGDSSDKVLKQQPPRNAPTGSCQELSVEGGEKSFVTRMIEESMQIGDRIKIYTTMLGRKSNLLYFLKLLKKHDISNFTWTEFCQGHTKRWGLAWSFLSIDVFDLTKAPVIRENVIPKYLKDHPPLEIIFPMQNKYSHIDDIITELKKIIHELQINMRELELEKNTLSEWGCHLIAQNDTWSHARRKRRLAERQSKKYKEVNAQNDVKETVTEEKAIVEPEVQSKQHSNTQTENVQLVSTKDTEAPDHKGPLLSFNLFINVIEDEQDPEKNNAKICLFFEHGNGGKNTLETLRQYLINKLNVREYFQQFCSTTSKKKRKKFKKVKINPCKPNTQRDEKELNISSTEDSADSS</sequence>
<evidence type="ECO:0000313" key="9">
    <source>
        <dbReference type="Proteomes" id="UP001258017"/>
    </source>
</evidence>
<evidence type="ECO:0000256" key="3">
    <source>
        <dbReference type="ARBA" id="ARBA00022679"/>
    </source>
</evidence>
<evidence type="ECO:0000256" key="1">
    <source>
        <dbReference type="ARBA" id="ARBA00005878"/>
    </source>
</evidence>
<evidence type="ECO:0000313" key="8">
    <source>
        <dbReference type="EMBL" id="KAK2580896.1"/>
    </source>
</evidence>
<dbReference type="CDD" id="cd02440">
    <property type="entry name" value="AdoMet_MTases"/>
    <property type="match status" value="1"/>
</dbReference>
<protein>
    <recommendedName>
        <fullName evidence="5">U6 small nuclear RNA (adenine-(43)-N(6))-methyltransferase</fullName>
        <ecNumber evidence="5">2.1.1.-</ecNumber>
    </recommendedName>
</protein>
<feature type="binding site" evidence="6">
    <location>
        <position position="132"/>
    </location>
    <ligand>
        <name>S-adenosyl-L-methionine</name>
        <dbReference type="ChEBI" id="CHEBI:59789"/>
    </ligand>
</feature>
<dbReference type="Pfam" id="PF05971">
    <property type="entry name" value="Methyltransf_10"/>
    <property type="match status" value="1"/>
</dbReference>
<dbReference type="GO" id="GO:0005634">
    <property type="term" value="C:nucleus"/>
    <property type="evidence" value="ECO:0007669"/>
    <property type="project" value="TreeGrafter"/>
</dbReference>
<evidence type="ECO:0000256" key="6">
    <source>
        <dbReference type="PIRSR" id="PIRSR037350-1"/>
    </source>
</evidence>
<dbReference type="PANTHER" id="PTHR13393:SF0">
    <property type="entry name" value="RNA N6-ADENOSINE-METHYLTRANSFERASE METTL16"/>
    <property type="match status" value="1"/>
</dbReference>
<accession>A0AAD9RKL8</accession>
<comment type="similarity">
    <text evidence="1 5">Belongs to the methyltransferase superfamily. METTL16/RlmF family.</text>
</comment>
<dbReference type="InterPro" id="IPR010286">
    <property type="entry name" value="METTL16/RlmF"/>
</dbReference>
<dbReference type="EC" id="2.1.1.-" evidence="5"/>
<organism evidence="8 9">
    <name type="scientific">Odynerus spinipes</name>
    <dbReference type="NCBI Taxonomy" id="1348599"/>
    <lineage>
        <taxon>Eukaryota</taxon>
        <taxon>Metazoa</taxon>
        <taxon>Ecdysozoa</taxon>
        <taxon>Arthropoda</taxon>
        <taxon>Hexapoda</taxon>
        <taxon>Insecta</taxon>
        <taxon>Pterygota</taxon>
        <taxon>Neoptera</taxon>
        <taxon>Endopterygota</taxon>
        <taxon>Hymenoptera</taxon>
        <taxon>Apocrita</taxon>
        <taxon>Aculeata</taxon>
        <taxon>Vespoidea</taxon>
        <taxon>Vespidae</taxon>
        <taxon>Eumeninae</taxon>
        <taxon>Odynerus</taxon>
    </lineage>
</organism>
<evidence type="ECO:0000256" key="7">
    <source>
        <dbReference type="SAM" id="MobiDB-lite"/>
    </source>
</evidence>
<name>A0AAD9RKL8_9HYME</name>
<feature type="binding site" evidence="6">
    <location>
        <position position="109"/>
    </location>
    <ligand>
        <name>S-adenosyl-L-methionine</name>
        <dbReference type="ChEBI" id="CHEBI:59789"/>
    </ligand>
</feature>
<comment type="caution">
    <text evidence="8">The sequence shown here is derived from an EMBL/GenBank/DDBJ whole genome shotgun (WGS) entry which is preliminary data.</text>
</comment>
<proteinExistence type="inferred from homology"/>
<feature type="region of interest" description="Disordered" evidence="7">
    <location>
        <begin position="506"/>
        <end position="537"/>
    </location>
</feature>
<feature type="binding site" evidence="6">
    <location>
        <position position="81"/>
    </location>
    <ligand>
        <name>S-adenosyl-L-methionine</name>
        <dbReference type="ChEBI" id="CHEBI:59789"/>
    </ligand>
</feature>
<keyword evidence="2 5" id="KW-0489">Methyltransferase</keyword>
<dbReference type="GO" id="GO:0008168">
    <property type="term" value="F:methyltransferase activity"/>
    <property type="evidence" value="ECO:0007669"/>
    <property type="project" value="UniProtKB-UniRule"/>
</dbReference>
<dbReference type="InterPro" id="IPR029063">
    <property type="entry name" value="SAM-dependent_MTases_sf"/>
</dbReference>
<reference evidence="8" key="2">
    <citation type="journal article" date="2023" name="Commun. Biol.">
        <title>Intrasexual cuticular hydrocarbon dimorphism in a wasp sheds light on hydrocarbon biosynthesis genes in Hymenoptera.</title>
        <authorList>
            <person name="Moris V.C."/>
            <person name="Podsiadlowski L."/>
            <person name="Martin S."/>
            <person name="Oeyen J.P."/>
            <person name="Donath A."/>
            <person name="Petersen M."/>
            <person name="Wilbrandt J."/>
            <person name="Misof B."/>
            <person name="Liedtke D."/>
            <person name="Thamm M."/>
            <person name="Scheiner R."/>
            <person name="Schmitt T."/>
            <person name="Niehuis O."/>
        </authorList>
    </citation>
    <scope>NUCLEOTIDE SEQUENCE</scope>
    <source>
        <strain evidence="8">GBR_01_08_01A</strain>
    </source>
</reference>
<keyword evidence="3 5" id="KW-0808">Transferase</keyword>
<keyword evidence="9" id="KW-1185">Reference proteome</keyword>
<keyword evidence="4 6" id="KW-0949">S-adenosyl-L-methionine</keyword>
<dbReference type="PIRSF" id="PIRSF037350">
    <property type="entry name" value="Mtase_ZK1128_prd"/>
    <property type="match status" value="1"/>
</dbReference>